<feature type="non-terminal residue" evidence="2">
    <location>
        <position position="78"/>
    </location>
</feature>
<sequence length="78" mass="8448">MLKSLQKQTIFALLVLITLNVLFPATALAQAERQGPCADSENLAFCIVNIYRWALGVAVLLALVMIIFAGYLYMTAGG</sequence>
<evidence type="ECO:0000313" key="3">
    <source>
        <dbReference type="Proteomes" id="UP000230557"/>
    </source>
</evidence>
<comment type="caution">
    <text evidence="2">The sequence shown here is derived from an EMBL/GenBank/DDBJ whole genome shotgun (WGS) entry which is preliminary data.</text>
</comment>
<dbReference type="AlphaFoldDB" id="A0A2H0VFY3"/>
<keyword evidence="1" id="KW-0812">Transmembrane</keyword>
<keyword evidence="1" id="KW-1133">Transmembrane helix</keyword>
<dbReference type="EMBL" id="PFAJ01000036">
    <property type="protein sequence ID" value="PIR97200.1"/>
    <property type="molecule type" value="Genomic_DNA"/>
</dbReference>
<evidence type="ECO:0000313" key="2">
    <source>
        <dbReference type="EMBL" id="PIR97200.1"/>
    </source>
</evidence>
<gene>
    <name evidence="2" type="ORF">COT91_02595</name>
</gene>
<keyword evidence="1" id="KW-0472">Membrane</keyword>
<accession>A0A2H0VFY3</accession>
<dbReference type="Proteomes" id="UP000230557">
    <property type="component" value="Unassembled WGS sequence"/>
</dbReference>
<organism evidence="2 3">
    <name type="scientific">Candidatus Doudnabacteria bacterium CG10_big_fil_rev_8_21_14_0_10_41_10</name>
    <dbReference type="NCBI Taxonomy" id="1974551"/>
    <lineage>
        <taxon>Bacteria</taxon>
        <taxon>Candidatus Doudnaibacteriota</taxon>
    </lineage>
</organism>
<reference evidence="3" key="1">
    <citation type="submission" date="2017-09" db="EMBL/GenBank/DDBJ databases">
        <title>Depth-based differentiation of microbial function through sediment-hosted aquifers and enrichment of novel symbionts in the deep terrestrial subsurface.</title>
        <authorList>
            <person name="Probst A.J."/>
            <person name="Ladd B."/>
            <person name="Jarett J.K."/>
            <person name="Geller-Mcgrath D.E."/>
            <person name="Sieber C.M.K."/>
            <person name="Emerson J.B."/>
            <person name="Anantharaman K."/>
            <person name="Thomas B.C."/>
            <person name="Malmstrom R."/>
            <person name="Stieglmeier M."/>
            <person name="Klingl A."/>
            <person name="Woyke T."/>
            <person name="Ryan C.M."/>
            <person name="Banfield J.F."/>
        </authorList>
    </citation>
    <scope>NUCLEOTIDE SEQUENCE [LARGE SCALE GENOMIC DNA]</scope>
</reference>
<protein>
    <submittedName>
        <fullName evidence="2">Uncharacterized protein</fullName>
    </submittedName>
</protein>
<proteinExistence type="predicted"/>
<name>A0A2H0VFY3_9BACT</name>
<feature type="transmembrane region" description="Helical" evidence="1">
    <location>
        <begin position="53"/>
        <end position="74"/>
    </location>
</feature>
<evidence type="ECO:0000256" key="1">
    <source>
        <dbReference type="SAM" id="Phobius"/>
    </source>
</evidence>